<evidence type="ECO:0000313" key="1">
    <source>
        <dbReference type="EMBL" id="MFB9835694.1"/>
    </source>
</evidence>
<gene>
    <name evidence="1" type="ORF">ACFFNX_26280</name>
</gene>
<proteinExistence type="predicted"/>
<protein>
    <submittedName>
        <fullName evidence="1">Uncharacterized protein</fullName>
    </submittedName>
</protein>
<organism evidence="1 2">
    <name type="scientific">Actinoallomurus acaciae</name>
    <dbReference type="NCBI Taxonomy" id="502577"/>
    <lineage>
        <taxon>Bacteria</taxon>
        <taxon>Bacillati</taxon>
        <taxon>Actinomycetota</taxon>
        <taxon>Actinomycetes</taxon>
        <taxon>Streptosporangiales</taxon>
        <taxon>Thermomonosporaceae</taxon>
        <taxon>Actinoallomurus</taxon>
    </lineage>
</organism>
<accession>A0ABV5YKV3</accession>
<dbReference type="SUPFAM" id="SSF56399">
    <property type="entry name" value="ADP-ribosylation"/>
    <property type="match status" value="1"/>
</dbReference>
<dbReference type="RefSeq" id="WP_378207700.1">
    <property type="nucleotide sequence ID" value="NZ_JBHLZP010000219.1"/>
</dbReference>
<evidence type="ECO:0000313" key="2">
    <source>
        <dbReference type="Proteomes" id="UP001589627"/>
    </source>
</evidence>
<dbReference type="Proteomes" id="UP001589627">
    <property type="component" value="Unassembled WGS sequence"/>
</dbReference>
<name>A0ABV5YKV3_9ACTN</name>
<sequence length="132" mass="14341">MGPMAAAPAGSVSWRARLRFDYLHALPRAHVGGTRTLYRGDGRSADVVFTEGFRPSGGHGRVVFASPRWLTARRTPRGAGNVYRIRAPGGGRPSGQLRSVEFLEGIDTRYIEGLMTSDGTRIARANANFRPS</sequence>
<reference evidence="1 2" key="1">
    <citation type="submission" date="2024-09" db="EMBL/GenBank/DDBJ databases">
        <authorList>
            <person name="Sun Q."/>
            <person name="Mori K."/>
        </authorList>
    </citation>
    <scope>NUCLEOTIDE SEQUENCE [LARGE SCALE GENOMIC DNA]</scope>
    <source>
        <strain evidence="1 2">TBRC 0563</strain>
    </source>
</reference>
<keyword evidence="2" id="KW-1185">Reference proteome</keyword>
<dbReference type="EMBL" id="JBHLZP010000219">
    <property type="protein sequence ID" value="MFB9835694.1"/>
    <property type="molecule type" value="Genomic_DNA"/>
</dbReference>
<comment type="caution">
    <text evidence="1">The sequence shown here is derived from an EMBL/GenBank/DDBJ whole genome shotgun (WGS) entry which is preliminary data.</text>
</comment>